<dbReference type="EMBL" id="LR798238">
    <property type="protein sequence ID" value="CAB5212554.1"/>
    <property type="molecule type" value="Genomic_DNA"/>
</dbReference>
<sequence>MFNFGKALKLVGIDRAVTHANKVHPDWAAAAYDILKVYVQQTNNPFMCEDVRRFAADKFMLPDPPTHRAWGSIMHKAKKEQLIKHCGYNQVKNPKAHQANASLWEKLC</sequence>
<organism evidence="1">
    <name type="scientific">uncultured Caudovirales phage</name>
    <dbReference type="NCBI Taxonomy" id="2100421"/>
    <lineage>
        <taxon>Viruses</taxon>
        <taxon>Duplodnaviria</taxon>
        <taxon>Heunggongvirae</taxon>
        <taxon>Uroviricota</taxon>
        <taxon>Caudoviricetes</taxon>
        <taxon>Peduoviridae</taxon>
        <taxon>Maltschvirus</taxon>
        <taxon>Maltschvirus maltsch</taxon>
    </lineage>
</organism>
<evidence type="ECO:0000313" key="1">
    <source>
        <dbReference type="EMBL" id="CAB5212554.1"/>
    </source>
</evidence>
<gene>
    <name evidence="1" type="ORF">UFOVP194_28</name>
</gene>
<accession>A0A6J7WK78</accession>
<proteinExistence type="predicted"/>
<protein>
    <submittedName>
        <fullName evidence="1">Uncharacterized protein</fullName>
    </submittedName>
</protein>
<reference evidence="1" key="1">
    <citation type="submission" date="2020-05" db="EMBL/GenBank/DDBJ databases">
        <authorList>
            <person name="Chiriac C."/>
            <person name="Salcher M."/>
            <person name="Ghai R."/>
            <person name="Kavagutti S V."/>
        </authorList>
    </citation>
    <scope>NUCLEOTIDE SEQUENCE</scope>
</reference>
<name>A0A6J7WK78_9CAUD</name>